<comment type="caution">
    <text evidence="1">The sequence shown here is derived from an EMBL/GenBank/DDBJ whole genome shotgun (WGS) entry which is preliminary data.</text>
</comment>
<evidence type="ECO:0000313" key="1">
    <source>
        <dbReference type="EMBL" id="RQW98059.1"/>
    </source>
</evidence>
<proteinExistence type="predicted"/>
<sequence length="176" mass="19753">MGVSGTAVDRLAALVGWNGRSSHRPDWSSLHAAFGHRFPTDFQQYVERFPPGTVDFVQVFHPYERDFQGDPAVYVEQLLARTDPANDIEDWYRFGNAPGELFSWGTVNGEFELCWELTNGPPDTWTCVVADIRCQTGERHPGGMVDLLLDVLGGTGRVSSLDYLREILPTAFEPYL</sequence>
<gene>
    <name evidence="1" type="ORF">DLJ60_01825</name>
</gene>
<evidence type="ECO:0008006" key="3">
    <source>
        <dbReference type="Google" id="ProtNLM"/>
    </source>
</evidence>
<evidence type="ECO:0000313" key="2">
    <source>
        <dbReference type="Proteomes" id="UP000274694"/>
    </source>
</evidence>
<reference evidence="1 2" key="1">
    <citation type="submission" date="2018-05" db="EMBL/GenBank/DDBJ databases">
        <title>Micromonospora from Atacama Desert.</title>
        <authorList>
            <person name="Carro L."/>
            <person name="Goodfellow M."/>
            <person name="Klenk H.-P."/>
        </authorList>
    </citation>
    <scope>NUCLEOTIDE SEQUENCE [LARGE SCALE GENOMIC DNA]</scope>
    <source>
        <strain evidence="1 2">LB41</strain>
    </source>
</reference>
<keyword evidence="2" id="KW-1185">Reference proteome</keyword>
<dbReference type="Proteomes" id="UP000274694">
    <property type="component" value="Unassembled WGS sequence"/>
</dbReference>
<dbReference type="EMBL" id="QGTA01000080">
    <property type="protein sequence ID" value="RQW98059.1"/>
    <property type="molecule type" value="Genomic_DNA"/>
</dbReference>
<name>A0ABX9YCK1_MICCH</name>
<accession>A0ABX9YCK1</accession>
<organism evidence="1 2">
    <name type="scientific">Micromonospora chalcea</name>
    <dbReference type="NCBI Taxonomy" id="1874"/>
    <lineage>
        <taxon>Bacteria</taxon>
        <taxon>Bacillati</taxon>
        <taxon>Actinomycetota</taxon>
        <taxon>Actinomycetes</taxon>
        <taxon>Micromonosporales</taxon>
        <taxon>Micromonosporaceae</taxon>
        <taxon>Micromonospora</taxon>
    </lineage>
</organism>
<protein>
    <recommendedName>
        <fullName evidence="3">SMI1/KNR4 family protein</fullName>
    </recommendedName>
</protein>